<sequence length="288" mass="32973">MKPRVKSNPDKQEKPQNEAMTMVISLGEVGSGVRELVSDLKKVLHPYTFSKLRARSKNKLRDFVDAATPLGAKMLILLRNQLENTTLSLARFPRGPTMHFDIKRFCTMSDVHKADIDNTTSFNKKEKADPFLVLSGFSNSDSDQAMTAMFQGLFPSILVGALNLNYMKRVVSINKEGSIIQIRHYKVTKKDLQINENIDMILKDQDIDLSKYETIEDFVLEKIQTTKNDKKQCALRLHEIGPRIDMELKQTDVGVFGGMKVMEEEPAKKEKQYHYRPPKRDKKPKPND</sequence>
<dbReference type="PROSITE" id="PS50833">
    <property type="entry name" value="BRIX"/>
    <property type="match status" value="1"/>
</dbReference>
<dbReference type="InterPro" id="IPR045112">
    <property type="entry name" value="PPAN-like"/>
</dbReference>
<gene>
    <name evidence="3" type="ORF">M9Y10_008282</name>
</gene>
<evidence type="ECO:0000313" key="4">
    <source>
        <dbReference type="Proteomes" id="UP001470230"/>
    </source>
</evidence>
<evidence type="ECO:0000256" key="1">
    <source>
        <dbReference type="SAM" id="MobiDB-lite"/>
    </source>
</evidence>
<dbReference type="Proteomes" id="UP001470230">
    <property type="component" value="Unassembled WGS sequence"/>
</dbReference>
<reference evidence="3 4" key="1">
    <citation type="submission" date="2024-04" db="EMBL/GenBank/DDBJ databases">
        <title>Tritrichomonas musculus Genome.</title>
        <authorList>
            <person name="Alves-Ferreira E."/>
            <person name="Grigg M."/>
            <person name="Lorenzi H."/>
            <person name="Galac M."/>
        </authorList>
    </citation>
    <scope>NUCLEOTIDE SEQUENCE [LARGE SCALE GENOMIC DNA]</scope>
    <source>
        <strain evidence="3 4">EAF2021</strain>
    </source>
</reference>
<dbReference type="PANTHER" id="PTHR12661:SF5">
    <property type="entry name" value="SUPPRESSOR OF SWI4 1 HOMOLOG"/>
    <property type="match status" value="1"/>
</dbReference>
<organism evidence="3 4">
    <name type="scientific">Tritrichomonas musculus</name>
    <dbReference type="NCBI Taxonomy" id="1915356"/>
    <lineage>
        <taxon>Eukaryota</taxon>
        <taxon>Metamonada</taxon>
        <taxon>Parabasalia</taxon>
        <taxon>Tritrichomonadida</taxon>
        <taxon>Tritrichomonadidae</taxon>
        <taxon>Tritrichomonas</taxon>
    </lineage>
</organism>
<dbReference type="InterPro" id="IPR007109">
    <property type="entry name" value="Brix"/>
</dbReference>
<dbReference type="EMBL" id="JAPFFF010000014">
    <property type="protein sequence ID" value="KAK8870400.1"/>
    <property type="molecule type" value="Genomic_DNA"/>
</dbReference>
<evidence type="ECO:0000259" key="2">
    <source>
        <dbReference type="PROSITE" id="PS50833"/>
    </source>
</evidence>
<feature type="region of interest" description="Disordered" evidence="1">
    <location>
        <begin position="265"/>
        <end position="288"/>
    </location>
</feature>
<evidence type="ECO:0000313" key="3">
    <source>
        <dbReference type="EMBL" id="KAK8870400.1"/>
    </source>
</evidence>
<feature type="compositionally biased region" description="Basic residues" evidence="1">
    <location>
        <begin position="274"/>
        <end position="288"/>
    </location>
</feature>
<keyword evidence="4" id="KW-1185">Reference proteome</keyword>
<proteinExistence type="predicted"/>
<dbReference type="Pfam" id="PF04427">
    <property type="entry name" value="Brix"/>
    <property type="match status" value="1"/>
</dbReference>
<dbReference type="SMART" id="SM00879">
    <property type="entry name" value="Brix"/>
    <property type="match status" value="1"/>
</dbReference>
<accession>A0ABR2J022</accession>
<feature type="domain" description="Brix" evidence="2">
    <location>
        <begin position="19"/>
        <end position="257"/>
    </location>
</feature>
<name>A0ABR2J022_9EUKA</name>
<protein>
    <recommendedName>
        <fullName evidence="2">Brix domain-containing protein</fullName>
    </recommendedName>
</protein>
<comment type="caution">
    <text evidence="3">The sequence shown here is derived from an EMBL/GenBank/DDBJ whole genome shotgun (WGS) entry which is preliminary data.</text>
</comment>
<dbReference type="PANTHER" id="PTHR12661">
    <property type="entry name" value="PETER PAN-RELATED"/>
    <property type="match status" value="1"/>
</dbReference>